<dbReference type="EMBL" id="RDQH01000330">
    <property type="protein sequence ID" value="RXI00907.1"/>
    <property type="molecule type" value="Genomic_DNA"/>
</dbReference>
<evidence type="ECO:0000256" key="1">
    <source>
        <dbReference type="SAM" id="MobiDB-lite"/>
    </source>
</evidence>
<accession>A0A498K0J9</accession>
<dbReference type="InterPro" id="IPR058580">
    <property type="entry name" value="DUF2828"/>
</dbReference>
<dbReference type="PANTHER" id="PTHR31373:SF17">
    <property type="entry name" value="OS06G0652100 PROTEIN"/>
    <property type="match status" value="1"/>
</dbReference>
<dbReference type="PANTHER" id="PTHR31373">
    <property type="entry name" value="OS06G0652100 PROTEIN"/>
    <property type="match status" value="1"/>
</dbReference>
<sequence>MKNLARVLKLATPGSIVSFPALTRVVGVAPPPQFHLATRFIASKVADAAAKPQIMASSYSSSSFYSDPCLDIFFKVRPPPASAARTSHTDTALINSLEQRLPLAWSHNPLTTLKLIFNLSTNHFYPEASSAATSWLHRNHPRTLAHNLDSFGGLYAIVEILYSLLLPQDQQETEVEEMEEKHRQRYDRDPHYKSLHDRAMDIFVERLKSDIQKMQQNKLELKPSDYLTDDDDHEEDDSREHDSPREHDSVIRPIDADAFADLYVSEAADCFLTTFPSDAHAIRAIALRESTARRLFPLVSQSQQPDQSSKEDDQWERLRKEFLAPLQKYYKRQGRFNPRRWGVDIKYLEQVKASAASASKGNSSCVIEPDALLPHFIIRYLEDANVGEASELQWNALLRKHKEGAKFRNCLAVCNMDRIMGGARELIASLGLFVSELNEEPAWKGKLISSAPLPAAAGDDHALLFSFRLPHLYSVPGNDGLRSKLSFLKGMDGCLVVHLQKVFDLILQVTVNENLKPDQMIQKLFIFDDDMGPDFFDGAAWETQYEAIRTMFKDKGYGDDAVPHILFWDIWCRELPSIALPRPGVTLLRGRSNNLVRSFLENGGDIGPHHVMEAAFSDEHLEGSVRSQLNLHPSKTKLNSMAVYRYQSFFPSSLKALRDVIKTQNDYLPLKREVTSLESNNQNVDFEKLENFHVKEAAFLRDLQELRSHRRVGVEDLQDAEALCNLASSEEHGWNVEILINDDNSGNFKREVHAGTRVNLARVLKLATPGSIVSFPALTRVVGVAPPPQFHLATRFIASKVADAAAKPQIHSDPCLDIFFKVRPPPASAARTSHTDTALINSLEQRLPLAWSHNPLTTLKLIFNLSTNHFYPEASSAAMSWLHRNHPRTLAHNLDSFGGLYAIVKILYSLLLPQDQQETEVEEMEEKHRQRYNRDPHYKSLHDRAMDIFVERLKSDIQKMQQNKLELKPSDYLTDDDDHDEDDSREHDSVIRPIDADAFADLYVSEAADCFLTTFPSDAHAIRAIALRESTARRLFPLVSQSQQPDQSSKEDDQWERLRKEFLAPLQKYYKRQGRFNPRRWGVDIKYLEQVKASAASASKGNLSCVIEPDALLPHFIIRYLQDANVGEAAELQWNALLRKHKEGGKFRNCLAVCNMDRIMGGARELIASLGLFVSELNEEPAWKGKLISSAPLPAAAGDDHALLFHFRLPHLYSVPRNDGLRSKLSFLKGMDGCLVVHLQKVFDLILQVTVNENLMPDQMIQKLFIFDDYMGPDFFDGAAWETQYEAIRTMFKDKGYGDDAVPHILFWDIWCRELPSIALPRPGVTLLRGKSNNLVRSFLENGGDIGLHHVMEAAFSDEQFQALAVVD</sequence>
<feature type="region of interest" description="Disordered" evidence="1">
    <location>
        <begin position="964"/>
        <end position="990"/>
    </location>
</feature>
<feature type="domain" description="DUF2828" evidence="2">
    <location>
        <begin position="66"/>
        <end position="151"/>
    </location>
</feature>
<evidence type="ECO:0000313" key="5">
    <source>
        <dbReference type="Proteomes" id="UP000290289"/>
    </source>
</evidence>
<feature type="compositionally biased region" description="Basic and acidic residues" evidence="1">
    <location>
        <begin position="236"/>
        <end position="250"/>
    </location>
</feature>
<dbReference type="InterPro" id="IPR056690">
    <property type="entry name" value="DUF7788"/>
</dbReference>
<dbReference type="InterPro" id="IPR011205">
    <property type="entry name" value="UCP015417_vWA"/>
</dbReference>
<feature type="region of interest" description="Disordered" evidence="1">
    <location>
        <begin position="218"/>
        <end position="251"/>
    </location>
</feature>
<protein>
    <submittedName>
        <fullName evidence="4">Uncharacterized protein</fullName>
    </submittedName>
</protein>
<dbReference type="Proteomes" id="UP000290289">
    <property type="component" value="Chromosome 4"/>
</dbReference>
<feature type="domain" description="DUF2828" evidence="2">
    <location>
        <begin position="812"/>
        <end position="897"/>
    </location>
</feature>
<evidence type="ECO:0000313" key="4">
    <source>
        <dbReference type="EMBL" id="RXI00907.1"/>
    </source>
</evidence>
<reference evidence="4 5" key="1">
    <citation type="submission" date="2018-10" db="EMBL/GenBank/DDBJ databases">
        <title>A high-quality apple genome assembly.</title>
        <authorList>
            <person name="Hu J."/>
        </authorList>
    </citation>
    <scope>NUCLEOTIDE SEQUENCE [LARGE SCALE GENOMIC DNA]</scope>
    <source>
        <strain evidence="5">cv. HFTH1</strain>
        <tissue evidence="4">Young leaf</tissue>
    </source>
</reference>
<keyword evidence="5" id="KW-1185">Reference proteome</keyword>
<feature type="domain" description="DUF7788" evidence="3">
    <location>
        <begin position="409"/>
        <end position="607"/>
    </location>
</feature>
<organism evidence="4 5">
    <name type="scientific">Malus domestica</name>
    <name type="common">Apple</name>
    <name type="synonym">Pyrus malus</name>
    <dbReference type="NCBI Taxonomy" id="3750"/>
    <lineage>
        <taxon>Eukaryota</taxon>
        <taxon>Viridiplantae</taxon>
        <taxon>Streptophyta</taxon>
        <taxon>Embryophyta</taxon>
        <taxon>Tracheophyta</taxon>
        <taxon>Spermatophyta</taxon>
        <taxon>Magnoliopsida</taxon>
        <taxon>eudicotyledons</taxon>
        <taxon>Gunneridae</taxon>
        <taxon>Pentapetalae</taxon>
        <taxon>rosids</taxon>
        <taxon>fabids</taxon>
        <taxon>Rosales</taxon>
        <taxon>Rosaceae</taxon>
        <taxon>Amygdaloideae</taxon>
        <taxon>Maleae</taxon>
        <taxon>Malus</taxon>
    </lineage>
</organism>
<proteinExistence type="predicted"/>
<dbReference type="Pfam" id="PF25043">
    <property type="entry name" value="DUF7788"/>
    <property type="match status" value="2"/>
</dbReference>
<evidence type="ECO:0000259" key="3">
    <source>
        <dbReference type="Pfam" id="PF25043"/>
    </source>
</evidence>
<comment type="caution">
    <text evidence="4">The sequence shown here is derived from an EMBL/GenBank/DDBJ whole genome shotgun (WGS) entry which is preliminary data.</text>
</comment>
<dbReference type="Pfam" id="PF11443">
    <property type="entry name" value="DUF2828"/>
    <property type="match status" value="2"/>
</dbReference>
<name>A0A498K0J9_MALDO</name>
<gene>
    <name evidence="4" type="ORF">DVH24_001141</name>
</gene>
<feature type="domain" description="DUF7788" evidence="3">
    <location>
        <begin position="1149"/>
        <end position="1344"/>
    </location>
</feature>
<evidence type="ECO:0000259" key="2">
    <source>
        <dbReference type="Pfam" id="PF11443"/>
    </source>
</evidence>